<gene>
    <name evidence="1" type="ORF">V565_276660</name>
</gene>
<evidence type="ECO:0000313" key="2">
    <source>
        <dbReference type="Proteomes" id="UP000027456"/>
    </source>
</evidence>
<dbReference type="HOGENOM" id="CLU_387860_0_0_1"/>
<dbReference type="Proteomes" id="UP000027456">
    <property type="component" value="Unassembled WGS sequence"/>
</dbReference>
<sequence length="685" mass="77443">MLLPASVQCSGSNYSSFLSNKRDSTRKCLLRFSEEFLDPTDKISEWHEDQQSRLFRAIQYRKERNGVGHEFILLLLQREQGGDVDCYCRVERVGDPKHLAEVAFVDGTIAEDYIQAIPLSNPDSTSLTDNSDVVAEITFPQTFMLRDVLAICYGISNHYRAKRYTLQQYNCYFFSWTLVLALARACMNWDVSPSIPEHIANIRYDIMRSIYDQGPARFRSVVYILSNNTLANHENEEHPLDQAVNSWLCSSGFADSITTGLNEVLWADRLHLELVKGIKVELGKLASESVNLTPRDEDQSEVIDSSIAENKRDLDFEYALGRLTKKAVSVVLENTLRTFPQVLGDLSPTCALLKQRLGHEVWCKELVHFFWSFLPFFQDWASERILSSEPVNPHVHRPFSSSIRNLCFIPPSAVLGFSARLLVTSGLSVFIGSKRVERSLKAHEIRNKNVFKRVALCGGTIVRSVALEIGAIPHNFIASKHIVLCLVGEQAAEKLDPMALGLLERLSKDELQFTLKKGLNLALELFDSGLQELIKNTEYQLSLVRPCVAFGINAILDVMDYNLQSGWEDILWHCFLDTMTGLAKRELEGLIGQAHIENIFDVIRKDDEGLSQVGISNLDRHGRVAQPIKVRDDLPCEVHPIASYQRDSWSHQDLQKNYPRAHIPTQQAGNQLCALLETCSISETT</sequence>
<organism evidence="1 2">
    <name type="scientific">Rhizoctonia solani 123E</name>
    <dbReference type="NCBI Taxonomy" id="1423351"/>
    <lineage>
        <taxon>Eukaryota</taxon>
        <taxon>Fungi</taxon>
        <taxon>Dikarya</taxon>
        <taxon>Basidiomycota</taxon>
        <taxon>Agaricomycotina</taxon>
        <taxon>Agaricomycetes</taxon>
        <taxon>Cantharellales</taxon>
        <taxon>Ceratobasidiaceae</taxon>
        <taxon>Rhizoctonia</taxon>
    </lineage>
</organism>
<keyword evidence="2" id="KW-1185">Reference proteome</keyword>
<proteinExistence type="predicted"/>
<dbReference type="OrthoDB" id="3249487at2759"/>
<evidence type="ECO:0000313" key="1">
    <source>
        <dbReference type="EMBL" id="KEP45412.1"/>
    </source>
</evidence>
<dbReference type="STRING" id="1423351.A0A074S5Q9"/>
<comment type="caution">
    <text evidence="1">The sequence shown here is derived from an EMBL/GenBank/DDBJ whole genome shotgun (WGS) entry which is preliminary data.</text>
</comment>
<dbReference type="EMBL" id="AZST01001839">
    <property type="protein sequence ID" value="KEP45412.1"/>
    <property type="molecule type" value="Genomic_DNA"/>
</dbReference>
<reference evidence="1 2" key="1">
    <citation type="submission" date="2013-12" db="EMBL/GenBank/DDBJ databases">
        <authorList>
            <person name="Cubeta M."/>
            <person name="Pakala S."/>
            <person name="Fedorova N."/>
            <person name="Thomas E."/>
            <person name="Dean R."/>
            <person name="Jabaji S."/>
            <person name="Neate S."/>
            <person name="Toda T."/>
            <person name="Tavantzis S."/>
            <person name="Vilgalys R."/>
            <person name="Bharathan N."/>
            <person name="Pakala S."/>
            <person name="Losada L.S."/>
            <person name="Zafar N."/>
            <person name="Nierman W."/>
        </authorList>
    </citation>
    <scope>NUCLEOTIDE SEQUENCE [LARGE SCALE GENOMIC DNA]</scope>
    <source>
        <strain evidence="1 2">123E</strain>
    </source>
</reference>
<dbReference type="AlphaFoldDB" id="A0A074S5Q9"/>
<accession>A0A074S5Q9</accession>
<name>A0A074S5Q9_9AGAM</name>
<protein>
    <submittedName>
        <fullName evidence="1">Uncharacterized protein</fullName>
    </submittedName>
</protein>